<reference evidence="4" key="1">
    <citation type="submission" date="2022-06" db="EMBL/GenBank/DDBJ databases">
        <title>Isolation of gut microbiota from human fecal samples.</title>
        <authorList>
            <person name="Pamer E.G."/>
            <person name="Barat B."/>
            <person name="Waligurski E."/>
            <person name="Medina S."/>
            <person name="Paddock L."/>
            <person name="Mostad J."/>
        </authorList>
    </citation>
    <scope>NUCLEOTIDE SEQUENCE</scope>
    <source>
        <strain evidence="4">DFI.9.91</strain>
    </source>
</reference>
<evidence type="ECO:0000256" key="2">
    <source>
        <dbReference type="SAM" id="SignalP"/>
    </source>
</evidence>
<organism evidence="4 5">
    <name type="scientific">Intestinimonas massiliensis</name>
    <name type="common">ex Afouda et al. 2020</name>
    <dbReference type="NCBI Taxonomy" id="1673721"/>
    <lineage>
        <taxon>Bacteria</taxon>
        <taxon>Bacillati</taxon>
        <taxon>Bacillota</taxon>
        <taxon>Clostridia</taxon>
        <taxon>Eubacteriales</taxon>
        <taxon>Intestinimonas</taxon>
    </lineage>
</organism>
<gene>
    <name evidence="4" type="ORF">NE579_05610</name>
</gene>
<evidence type="ECO:0000313" key="5">
    <source>
        <dbReference type="Proteomes" id="UP001204562"/>
    </source>
</evidence>
<dbReference type="InterPro" id="IPR001119">
    <property type="entry name" value="SLH_dom"/>
</dbReference>
<proteinExistence type="predicted"/>
<accession>A0AAW5JS01</accession>
<keyword evidence="1" id="KW-0677">Repeat</keyword>
<evidence type="ECO:0000259" key="3">
    <source>
        <dbReference type="PROSITE" id="PS51272"/>
    </source>
</evidence>
<evidence type="ECO:0000256" key="1">
    <source>
        <dbReference type="ARBA" id="ARBA00022737"/>
    </source>
</evidence>
<comment type="caution">
    <text evidence="4">The sequence shown here is derived from an EMBL/GenBank/DDBJ whole genome shotgun (WGS) entry which is preliminary data.</text>
</comment>
<dbReference type="Pfam" id="PF00395">
    <property type="entry name" value="SLH"/>
    <property type="match status" value="2"/>
</dbReference>
<dbReference type="RefSeq" id="WP_256303528.1">
    <property type="nucleotide sequence ID" value="NZ_JANFYS010000008.1"/>
</dbReference>
<dbReference type="EMBL" id="JANFYS010000008">
    <property type="protein sequence ID" value="MCQ4769940.1"/>
    <property type="molecule type" value="Genomic_DNA"/>
</dbReference>
<keyword evidence="2" id="KW-0732">Signal</keyword>
<feature type="domain" description="SLH" evidence="3">
    <location>
        <begin position="170"/>
        <end position="233"/>
    </location>
</feature>
<feature type="domain" description="SLH" evidence="3">
    <location>
        <begin position="92"/>
        <end position="164"/>
    </location>
</feature>
<dbReference type="Proteomes" id="UP001204562">
    <property type="component" value="Unassembled WGS sequence"/>
</dbReference>
<feature type="signal peptide" evidence="2">
    <location>
        <begin position="1"/>
        <end position="22"/>
    </location>
</feature>
<dbReference type="AlphaFoldDB" id="A0AAW5JS01"/>
<sequence>MKKTLAALLTAALLTCLCTAFAADPSASDWAQDSLDQAIALGFVPEDLQSAYQQDITRGEFAAIAMQFLAAQYGYDVENFYFALTWRAAQDPDAPQLESPFVDGVSRHVDWAYSLGVVNGRRMTENEAGLKRGTFDPDAPITRQEAAAMLCRAYAVYGGSLEDAAGPSFADTFTDAGQVADWALDSAEAMWALGVMGGTGDGLFTPLGLYTREQCIVTFLRLWQSGPVSRAKDNVAKLEGPSQEETIAYLKDGPSGFPFNVEKRWDTKLCVVLYGEYGGMPAKAGPDLILVYPDGRILRVDDGIPAINPRGTAPNLENLTLSPDETTLTYSVTYTDRSEMDGFVYHEPGVYRVSLDLATGKATLTVTPLNP</sequence>
<dbReference type="PROSITE" id="PS51272">
    <property type="entry name" value="SLH"/>
    <property type="match status" value="2"/>
</dbReference>
<evidence type="ECO:0000313" key="4">
    <source>
        <dbReference type="EMBL" id="MCQ4769940.1"/>
    </source>
</evidence>
<protein>
    <submittedName>
        <fullName evidence="4">S-layer homology domain-containing protein</fullName>
    </submittedName>
</protein>
<feature type="chain" id="PRO_5043879537" evidence="2">
    <location>
        <begin position="23"/>
        <end position="371"/>
    </location>
</feature>
<name>A0AAW5JS01_9FIRM</name>